<comment type="caution">
    <text evidence="2">The sequence shown here is derived from an EMBL/GenBank/DDBJ whole genome shotgun (WGS) entry which is preliminary data.</text>
</comment>
<dbReference type="EMBL" id="JARBHB010000003">
    <property type="protein sequence ID" value="KAJ8888807.1"/>
    <property type="molecule type" value="Genomic_DNA"/>
</dbReference>
<dbReference type="Proteomes" id="UP001159363">
    <property type="component" value="Chromosome 3"/>
</dbReference>
<feature type="compositionally biased region" description="Basic and acidic residues" evidence="1">
    <location>
        <begin position="608"/>
        <end position="626"/>
    </location>
</feature>
<evidence type="ECO:0000313" key="3">
    <source>
        <dbReference type="Proteomes" id="UP001159363"/>
    </source>
</evidence>
<reference evidence="2 3" key="1">
    <citation type="submission" date="2023-02" db="EMBL/GenBank/DDBJ databases">
        <title>LHISI_Scaffold_Assembly.</title>
        <authorList>
            <person name="Stuart O.P."/>
            <person name="Cleave R."/>
            <person name="Magrath M.J.L."/>
            <person name="Mikheyev A.S."/>
        </authorList>
    </citation>
    <scope>NUCLEOTIDE SEQUENCE [LARGE SCALE GENOMIC DNA]</scope>
    <source>
        <strain evidence="2">Daus_M_001</strain>
        <tissue evidence="2">Leg muscle</tissue>
    </source>
</reference>
<feature type="region of interest" description="Disordered" evidence="1">
    <location>
        <begin position="603"/>
        <end position="647"/>
    </location>
</feature>
<protein>
    <submittedName>
        <fullName evidence="2">Uncharacterized protein</fullName>
    </submittedName>
</protein>
<sequence>MSTSSYHWALNAPIVSQFNSELLFFNSKPPGPTSYEQRRYIVANRSRIRHVADLLVFELTSLTTTPEARGPTGKLPVSVPTRERRCPVLPDQVKRGDYGTATECRSGGSERSPRKSRRPAISSSTIPTCENPGAAPAGNRPRFAWLGGEWSNYYTTAAPHFTRKLAIVRFQLEVIQYTYQQNFHTFCGIPYGLARLVESRHSTAAKVEMRSTANRARHKCLWCPTRRSPDVGLLCYAVGQCDQASPCMGIKGAAYLTRRLPTIGRSSGFERVRNSASSDVTLKQSEHGLLMRCPKRCKNLTLGRSKFCTLFDSGRSHLRRNDLTARTSVQYDSHCSPITVISNFSENPAKDIIPGYSSASCKPSLTKSRKLHQRDCAPHSHTARERAELGSAKEAMDFTWSEYWDMANAMDSSGGQAPCMLHASNVDATRREHWTTDQSTDCKGDGVLDARDSVAFVPTKFLCIKRGKQHEFTCVRDPGSNKNGAVRCRVHGHGRFVYTYKSKEATRASLTRTPSPSSLLRARRAVFPSVRRKGDGDREVLSLSDALSRCGTMVLVVTDELTRALRYPRTGCHPETRRNGCRSPSVIVSSIGTIADVTEITEPVKSAVPERDGGEDHEDTRGDQRQRPPRFSTCENINRMGQRPYQSRAQNLQRRRLFNSVMLQKRSNVAIRKCIEKNTKDVKTPVATPLALLRRVGDPPGGRRRS</sequence>
<evidence type="ECO:0000313" key="2">
    <source>
        <dbReference type="EMBL" id="KAJ8888807.1"/>
    </source>
</evidence>
<evidence type="ECO:0000256" key="1">
    <source>
        <dbReference type="SAM" id="MobiDB-lite"/>
    </source>
</evidence>
<feature type="region of interest" description="Disordered" evidence="1">
    <location>
        <begin position="90"/>
        <end position="135"/>
    </location>
</feature>
<name>A0ABQ9HWR1_9NEOP</name>
<gene>
    <name evidence="2" type="ORF">PR048_008299</name>
</gene>
<keyword evidence="3" id="KW-1185">Reference proteome</keyword>
<proteinExistence type="predicted"/>
<accession>A0ABQ9HWR1</accession>
<organism evidence="2 3">
    <name type="scientific">Dryococelus australis</name>
    <dbReference type="NCBI Taxonomy" id="614101"/>
    <lineage>
        <taxon>Eukaryota</taxon>
        <taxon>Metazoa</taxon>
        <taxon>Ecdysozoa</taxon>
        <taxon>Arthropoda</taxon>
        <taxon>Hexapoda</taxon>
        <taxon>Insecta</taxon>
        <taxon>Pterygota</taxon>
        <taxon>Neoptera</taxon>
        <taxon>Polyneoptera</taxon>
        <taxon>Phasmatodea</taxon>
        <taxon>Verophasmatodea</taxon>
        <taxon>Anareolatae</taxon>
        <taxon>Phasmatidae</taxon>
        <taxon>Eurycanthinae</taxon>
        <taxon>Dryococelus</taxon>
    </lineage>
</organism>